<feature type="transmembrane region" description="Helical" evidence="1">
    <location>
        <begin position="42"/>
        <end position="59"/>
    </location>
</feature>
<dbReference type="AlphaFoldDB" id="A0AAV5NKQ8"/>
<name>A0AAV5NKQ8_9VIBR</name>
<organism evidence="2 3">
    <name type="scientific">Vibrio penaeicida</name>
    <dbReference type="NCBI Taxonomy" id="104609"/>
    <lineage>
        <taxon>Bacteria</taxon>
        <taxon>Pseudomonadati</taxon>
        <taxon>Pseudomonadota</taxon>
        <taxon>Gammaproteobacteria</taxon>
        <taxon>Vibrionales</taxon>
        <taxon>Vibrionaceae</taxon>
        <taxon>Vibrio</taxon>
    </lineage>
</organism>
<feature type="transmembrane region" description="Helical" evidence="1">
    <location>
        <begin position="79"/>
        <end position="108"/>
    </location>
</feature>
<protein>
    <submittedName>
        <fullName evidence="2">Uncharacterized protein</fullName>
    </submittedName>
</protein>
<keyword evidence="1" id="KW-1133">Transmembrane helix</keyword>
<evidence type="ECO:0000313" key="3">
    <source>
        <dbReference type="Proteomes" id="UP001156690"/>
    </source>
</evidence>
<keyword evidence="1" id="KW-0812">Transmembrane</keyword>
<evidence type="ECO:0000256" key="1">
    <source>
        <dbReference type="SAM" id="Phobius"/>
    </source>
</evidence>
<dbReference type="RefSeq" id="WP_224067941.1">
    <property type="nucleotide sequence ID" value="NZ_AP025151.1"/>
</dbReference>
<keyword evidence="3" id="KW-1185">Reference proteome</keyword>
<dbReference type="Proteomes" id="UP001156690">
    <property type="component" value="Unassembled WGS sequence"/>
</dbReference>
<comment type="caution">
    <text evidence="2">The sequence shown here is derived from an EMBL/GenBank/DDBJ whole genome shotgun (WGS) entry which is preliminary data.</text>
</comment>
<proteinExistence type="predicted"/>
<gene>
    <name evidence="2" type="ORF">GCM10007932_06020</name>
</gene>
<keyword evidence="1" id="KW-0472">Membrane</keyword>
<sequence length="126" mass="14191">MKQLSKMEVVIYWLLLVAYVLLLNGVVILAETRAGQMLEGALTILIFLSAFFSVCQIIGEHSSSYHFFRPRQVPVSIDLVLLLITGFVGWQLDNLIVVFSCLISVLTLKKIETIRQTLHPNNDDSV</sequence>
<reference evidence="3" key="1">
    <citation type="journal article" date="2019" name="Int. J. Syst. Evol. Microbiol.">
        <title>The Global Catalogue of Microorganisms (GCM) 10K type strain sequencing project: providing services to taxonomists for standard genome sequencing and annotation.</title>
        <authorList>
            <consortium name="The Broad Institute Genomics Platform"/>
            <consortium name="The Broad Institute Genome Sequencing Center for Infectious Disease"/>
            <person name="Wu L."/>
            <person name="Ma J."/>
        </authorList>
    </citation>
    <scope>NUCLEOTIDE SEQUENCE [LARGE SCALE GENOMIC DNA]</scope>
    <source>
        <strain evidence="3">NBRC 15640</strain>
    </source>
</reference>
<dbReference type="EMBL" id="BSNX01000003">
    <property type="protein sequence ID" value="GLQ71242.1"/>
    <property type="molecule type" value="Genomic_DNA"/>
</dbReference>
<accession>A0AAV5NKQ8</accession>
<feature type="transmembrane region" description="Helical" evidence="1">
    <location>
        <begin position="12"/>
        <end position="30"/>
    </location>
</feature>
<evidence type="ECO:0000313" key="2">
    <source>
        <dbReference type="EMBL" id="GLQ71242.1"/>
    </source>
</evidence>